<sequence length="154" mass="17147">MLIRPYREQDWRRLCVIHDHARRDELRDAGLANAFLPLEVAAEREDLFAYTVLVAEDAGVVQGFVAFSDDELSWLYVDPACYRRGIGAALVDAALAHGPLSIEVLAGNNAALAFYEARGFRQVRMVEGRMPGNESFAVRVHVLEWTARSSAEAV</sequence>
<comment type="caution">
    <text evidence="4">The sequence shown here is derived from an EMBL/GenBank/DDBJ whole genome shotgun (WGS) entry which is preliminary data.</text>
</comment>
<proteinExistence type="predicted"/>
<dbReference type="Gene3D" id="3.40.630.30">
    <property type="match status" value="1"/>
</dbReference>
<reference evidence="4 5" key="1">
    <citation type="submission" date="2015-05" db="EMBL/GenBank/DDBJ databases">
        <title>Genome sequencing and analysis of members of genus Stenotrophomonas.</title>
        <authorList>
            <person name="Patil P.P."/>
            <person name="Midha S."/>
            <person name="Patil P.B."/>
        </authorList>
    </citation>
    <scope>NUCLEOTIDE SEQUENCE [LARGE SCALE GENOMIC DNA]</scope>
    <source>
        <strain evidence="4 5">DSM 18929</strain>
    </source>
</reference>
<feature type="domain" description="N-acetyltransferase" evidence="3">
    <location>
        <begin position="1"/>
        <end position="149"/>
    </location>
</feature>
<evidence type="ECO:0000313" key="4">
    <source>
        <dbReference type="EMBL" id="KRG61966.1"/>
    </source>
</evidence>
<keyword evidence="5" id="KW-1185">Reference proteome</keyword>
<dbReference type="RefSeq" id="WP_057635994.1">
    <property type="nucleotide sequence ID" value="NZ_LDJI01000045.1"/>
</dbReference>
<dbReference type="STRING" id="405444.ABB26_17535"/>
<evidence type="ECO:0000256" key="2">
    <source>
        <dbReference type="ARBA" id="ARBA00023315"/>
    </source>
</evidence>
<dbReference type="CDD" id="cd04301">
    <property type="entry name" value="NAT_SF"/>
    <property type="match status" value="1"/>
</dbReference>
<gene>
    <name evidence="4" type="ORF">ABB26_17535</name>
</gene>
<dbReference type="Pfam" id="PF13508">
    <property type="entry name" value="Acetyltransf_7"/>
    <property type="match status" value="1"/>
</dbReference>
<dbReference type="PATRIC" id="fig|405444.3.peg.3027"/>
<name>A0A0R0C7D1_9GAMM</name>
<dbReference type="SUPFAM" id="SSF55729">
    <property type="entry name" value="Acyl-CoA N-acyltransferases (Nat)"/>
    <property type="match status" value="1"/>
</dbReference>
<protein>
    <recommendedName>
        <fullName evidence="3">N-acetyltransferase domain-containing protein</fullName>
    </recommendedName>
</protein>
<evidence type="ECO:0000259" key="3">
    <source>
        <dbReference type="PROSITE" id="PS51186"/>
    </source>
</evidence>
<evidence type="ECO:0000313" key="5">
    <source>
        <dbReference type="Proteomes" id="UP000050864"/>
    </source>
</evidence>
<keyword evidence="2" id="KW-0012">Acyltransferase</keyword>
<dbReference type="InterPro" id="IPR016181">
    <property type="entry name" value="Acyl_CoA_acyltransferase"/>
</dbReference>
<dbReference type="InterPro" id="IPR000182">
    <property type="entry name" value="GNAT_dom"/>
</dbReference>
<keyword evidence="1" id="KW-0808">Transferase</keyword>
<dbReference type="Proteomes" id="UP000050864">
    <property type="component" value="Unassembled WGS sequence"/>
</dbReference>
<dbReference type="PANTHER" id="PTHR43420">
    <property type="entry name" value="ACETYLTRANSFERASE"/>
    <property type="match status" value="1"/>
</dbReference>
<dbReference type="EMBL" id="LDJI01000045">
    <property type="protein sequence ID" value="KRG61966.1"/>
    <property type="molecule type" value="Genomic_DNA"/>
</dbReference>
<dbReference type="GO" id="GO:0016747">
    <property type="term" value="F:acyltransferase activity, transferring groups other than amino-acyl groups"/>
    <property type="evidence" value="ECO:0007669"/>
    <property type="project" value="InterPro"/>
</dbReference>
<dbReference type="PROSITE" id="PS51186">
    <property type="entry name" value="GNAT"/>
    <property type="match status" value="1"/>
</dbReference>
<evidence type="ECO:0000256" key="1">
    <source>
        <dbReference type="ARBA" id="ARBA00022679"/>
    </source>
</evidence>
<dbReference type="OrthoDB" id="9789605at2"/>
<dbReference type="PANTHER" id="PTHR43420:SF47">
    <property type="entry name" value="N-ACETYLTRANSFERASE DOMAIN-CONTAINING PROTEIN"/>
    <property type="match status" value="1"/>
</dbReference>
<dbReference type="AlphaFoldDB" id="A0A0R0C7D1"/>
<accession>A0A0R0C7D1</accession>
<organism evidence="4 5">
    <name type="scientific">Stenotrophomonas humi</name>
    <dbReference type="NCBI Taxonomy" id="405444"/>
    <lineage>
        <taxon>Bacteria</taxon>
        <taxon>Pseudomonadati</taxon>
        <taxon>Pseudomonadota</taxon>
        <taxon>Gammaproteobacteria</taxon>
        <taxon>Lysobacterales</taxon>
        <taxon>Lysobacteraceae</taxon>
        <taxon>Stenotrophomonas</taxon>
    </lineage>
</organism>
<dbReference type="InterPro" id="IPR050680">
    <property type="entry name" value="YpeA/RimI_acetyltransf"/>
</dbReference>